<comment type="caution">
    <text evidence="3">The sequence shown here is derived from an EMBL/GenBank/DDBJ whole genome shotgun (WGS) entry which is preliminary data.</text>
</comment>
<dbReference type="Pfam" id="PF05168">
    <property type="entry name" value="HEPN"/>
    <property type="match status" value="1"/>
</dbReference>
<evidence type="ECO:0000259" key="2">
    <source>
        <dbReference type="Pfam" id="PF05168"/>
    </source>
</evidence>
<evidence type="ECO:0000313" key="4">
    <source>
        <dbReference type="Proteomes" id="UP000249396"/>
    </source>
</evidence>
<feature type="domain" description="HEPN" evidence="2">
    <location>
        <begin position="5"/>
        <end position="122"/>
    </location>
</feature>
<keyword evidence="3" id="KW-0238">DNA-binding</keyword>
<sequence length="142" mass="15299">MNEENYLLKATRALASAKLLLDAGDCDGACNRAYYAMFDAAHAALLIANPSTNPATTKTHRGLIAAFGEHLVKTGMLAAELGRSLNQVERVRLLADYTGDEIEESDARQAVSQAEAFIAAVGQLYGQARSTSPKTELFQHDK</sequence>
<dbReference type="Gene3D" id="1.20.120.330">
    <property type="entry name" value="Nucleotidyltransferases domain 2"/>
    <property type="match status" value="1"/>
</dbReference>
<dbReference type="EMBL" id="QJPH01000262">
    <property type="protein sequence ID" value="PZN81618.1"/>
    <property type="molecule type" value="Genomic_DNA"/>
</dbReference>
<accession>A0A2W4RPC3</accession>
<comment type="similarity">
    <text evidence="1">Belongs to the UPF0332 family.</text>
</comment>
<dbReference type="PANTHER" id="PTHR36565:SF1">
    <property type="entry name" value="UPF0332 PROTEIN TM_1000"/>
    <property type="match status" value="1"/>
</dbReference>
<dbReference type="Proteomes" id="UP000249396">
    <property type="component" value="Unassembled WGS sequence"/>
</dbReference>
<dbReference type="PANTHER" id="PTHR36565">
    <property type="entry name" value="UPF0332 PROTEIN TM_1000"/>
    <property type="match status" value="1"/>
</dbReference>
<dbReference type="AlphaFoldDB" id="A0A2W4RPC3"/>
<dbReference type="InterPro" id="IPR052226">
    <property type="entry name" value="UPF0332_toxin"/>
</dbReference>
<gene>
    <name evidence="3" type="ORF">DM484_08115</name>
</gene>
<organism evidence="3 4">
    <name type="scientific">Candidatus Methylumidiphilus alinenensis</name>
    <dbReference type="NCBI Taxonomy" id="2202197"/>
    <lineage>
        <taxon>Bacteria</taxon>
        <taxon>Pseudomonadati</taxon>
        <taxon>Pseudomonadota</taxon>
        <taxon>Gammaproteobacteria</taxon>
        <taxon>Methylococcales</taxon>
        <taxon>Candidatus Methylumidiphilus</taxon>
    </lineage>
</organism>
<dbReference type="InterPro" id="IPR007842">
    <property type="entry name" value="HEPN_dom"/>
</dbReference>
<proteinExistence type="inferred from homology"/>
<reference evidence="3 4" key="1">
    <citation type="journal article" date="2018" name="Aquat. Microb. Ecol.">
        <title>Gammaproteobacterial methanotrophs dominate.</title>
        <authorList>
            <person name="Rissanen A.J."/>
            <person name="Saarenheimo J."/>
            <person name="Tiirola M."/>
            <person name="Peura S."/>
            <person name="Aalto S.L."/>
            <person name="Karvinen A."/>
            <person name="Nykanen H."/>
        </authorList>
    </citation>
    <scope>NUCLEOTIDE SEQUENCE [LARGE SCALE GENOMIC DNA]</scope>
    <source>
        <strain evidence="3">AMbin10</strain>
    </source>
</reference>
<dbReference type="GO" id="GO:0003677">
    <property type="term" value="F:DNA binding"/>
    <property type="evidence" value="ECO:0007669"/>
    <property type="project" value="UniProtKB-KW"/>
</dbReference>
<name>A0A2W4RPC3_9GAMM</name>
<protein>
    <submittedName>
        <fullName evidence="3">DNA-binding protein</fullName>
    </submittedName>
</protein>
<evidence type="ECO:0000256" key="1">
    <source>
        <dbReference type="ARBA" id="ARBA00038248"/>
    </source>
</evidence>
<evidence type="ECO:0000313" key="3">
    <source>
        <dbReference type="EMBL" id="PZN81618.1"/>
    </source>
</evidence>